<proteinExistence type="predicted"/>
<organism evidence="4 5">
    <name type="scientific">Brevibacterium pityocampae</name>
    <dbReference type="NCBI Taxonomy" id="506594"/>
    <lineage>
        <taxon>Bacteria</taxon>
        <taxon>Bacillati</taxon>
        <taxon>Actinomycetota</taxon>
        <taxon>Actinomycetes</taxon>
        <taxon>Micrococcales</taxon>
        <taxon>Brevibacteriaceae</taxon>
        <taxon>Brevibacterium</taxon>
    </lineage>
</organism>
<dbReference type="SUPFAM" id="SSF53335">
    <property type="entry name" value="S-adenosyl-L-methionine-dependent methyltransferases"/>
    <property type="match status" value="1"/>
</dbReference>
<name>A0ABP8JTC8_9MICO</name>
<evidence type="ECO:0000313" key="5">
    <source>
        <dbReference type="Proteomes" id="UP001500642"/>
    </source>
</evidence>
<dbReference type="PIRSF" id="PIRSF004553">
    <property type="entry name" value="CHP00095"/>
    <property type="match status" value="1"/>
</dbReference>
<evidence type="ECO:0000256" key="1">
    <source>
        <dbReference type="ARBA" id="ARBA00022603"/>
    </source>
</evidence>
<dbReference type="InterPro" id="IPR002052">
    <property type="entry name" value="DNA_methylase_N6_adenine_CS"/>
</dbReference>
<dbReference type="PANTHER" id="PTHR43542:SF1">
    <property type="entry name" value="METHYLTRANSFERASE"/>
    <property type="match status" value="1"/>
</dbReference>
<dbReference type="Proteomes" id="UP001500642">
    <property type="component" value="Unassembled WGS sequence"/>
</dbReference>
<gene>
    <name evidence="4" type="primary">rsmD</name>
    <name evidence="4" type="ORF">GCM10023167_26620</name>
</gene>
<sequence>MRIIAGTHRGRPLSAPPGDGTRPTSDRVRESLFSSLAALGVLDGARVLDVFAGSGALGLEALSRGAARAVFVEKAASVARVITGNIRSLGFDDRAEVLTRQATTALRERPARSADLVFADPPYPLGESDVAEVLALLVPVLVGADSLVVLERSSRSPAPALPADLEVYRERTMGETRLWLLQLTEDAAREAAAGEH</sequence>
<accession>A0ABP8JTC8</accession>
<reference evidence="5" key="1">
    <citation type="journal article" date="2019" name="Int. J. Syst. Evol. Microbiol.">
        <title>The Global Catalogue of Microorganisms (GCM) 10K type strain sequencing project: providing services to taxonomists for standard genome sequencing and annotation.</title>
        <authorList>
            <consortium name="The Broad Institute Genomics Platform"/>
            <consortium name="The Broad Institute Genome Sequencing Center for Infectious Disease"/>
            <person name="Wu L."/>
            <person name="Ma J."/>
        </authorList>
    </citation>
    <scope>NUCLEOTIDE SEQUENCE [LARGE SCALE GENOMIC DNA]</scope>
    <source>
        <strain evidence="5">JCM 17808</strain>
    </source>
</reference>
<feature type="region of interest" description="Disordered" evidence="3">
    <location>
        <begin position="1"/>
        <end position="26"/>
    </location>
</feature>
<dbReference type="Gene3D" id="3.40.50.150">
    <property type="entry name" value="Vaccinia Virus protein VP39"/>
    <property type="match status" value="1"/>
</dbReference>
<protein>
    <submittedName>
        <fullName evidence="4">16S rRNA (Guanine(966)-N(2))-methyltransferase RsmD</fullName>
    </submittedName>
</protein>
<evidence type="ECO:0000256" key="2">
    <source>
        <dbReference type="ARBA" id="ARBA00022679"/>
    </source>
</evidence>
<evidence type="ECO:0000256" key="3">
    <source>
        <dbReference type="SAM" id="MobiDB-lite"/>
    </source>
</evidence>
<dbReference type="EMBL" id="BAABGL010000036">
    <property type="protein sequence ID" value="GAA4395872.1"/>
    <property type="molecule type" value="Genomic_DNA"/>
</dbReference>
<dbReference type="PANTHER" id="PTHR43542">
    <property type="entry name" value="METHYLTRANSFERASE"/>
    <property type="match status" value="1"/>
</dbReference>
<dbReference type="InterPro" id="IPR029063">
    <property type="entry name" value="SAM-dependent_MTases_sf"/>
</dbReference>
<dbReference type="RefSeq" id="WP_295689385.1">
    <property type="nucleotide sequence ID" value="NZ_BAABGL010000036.1"/>
</dbReference>
<keyword evidence="2" id="KW-0808">Transferase</keyword>
<dbReference type="NCBIfam" id="TIGR00095">
    <property type="entry name" value="16S rRNA (guanine(966)-N(2))-methyltransferase RsmD"/>
    <property type="match status" value="1"/>
</dbReference>
<dbReference type="InterPro" id="IPR004398">
    <property type="entry name" value="RNA_MeTrfase_RsmD"/>
</dbReference>
<dbReference type="PROSITE" id="PS00092">
    <property type="entry name" value="N6_MTASE"/>
    <property type="match status" value="1"/>
</dbReference>
<keyword evidence="5" id="KW-1185">Reference proteome</keyword>
<dbReference type="Pfam" id="PF03602">
    <property type="entry name" value="Cons_hypoth95"/>
    <property type="match status" value="1"/>
</dbReference>
<dbReference type="CDD" id="cd02440">
    <property type="entry name" value="AdoMet_MTases"/>
    <property type="match status" value="1"/>
</dbReference>
<evidence type="ECO:0000313" key="4">
    <source>
        <dbReference type="EMBL" id="GAA4395872.1"/>
    </source>
</evidence>
<comment type="caution">
    <text evidence="4">The sequence shown here is derived from an EMBL/GenBank/DDBJ whole genome shotgun (WGS) entry which is preliminary data.</text>
</comment>
<keyword evidence="1" id="KW-0489">Methyltransferase</keyword>